<reference evidence="3 4" key="1">
    <citation type="submission" date="2014-02" db="EMBL/GenBank/DDBJ databases">
        <title>Draft genome sequence of Lysinibacillus odysseyi NBRC 100172.</title>
        <authorList>
            <person name="Zhang F."/>
            <person name="Wang G."/>
            <person name="Zhang L."/>
        </authorList>
    </citation>
    <scope>NUCLEOTIDE SEQUENCE [LARGE SCALE GENOMIC DNA]</scope>
    <source>
        <strain evidence="3 4">NBRC 100172</strain>
    </source>
</reference>
<feature type="domain" description="HTH cro/C1-type" evidence="2">
    <location>
        <begin position="10"/>
        <end position="64"/>
    </location>
</feature>
<comment type="caution">
    <text evidence="3">The sequence shown here is derived from an EMBL/GenBank/DDBJ whole genome shotgun (WGS) entry which is preliminary data.</text>
</comment>
<evidence type="ECO:0000259" key="2">
    <source>
        <dbReference type="PROSITE" id="PS50943"/>
    </source>
</evidence>
<keyword evidence="1" id="KW-0238">DNA-binding</keyword>
<dbReference type="CDD" id="cd00093">
    <property type="entry name" value="HTH_XRE"/>
    <property type="match status" value="1"/>
</dbReference>
<organism evidence="3 4">
    <name type="scientific">Lysinibacillus odysseyi 34hs-1 = NBRC 100172</name>
    <dbReference type="NCBI Taxonomy" id="1220589"/>
    <lineage>
        <taxon>Bacteria</taxon>
        <taxon>Bacillati</taxon>
        <taxon>Bacillota</taxon>
        <taxon>Bacilli</taxon>
        <taxon>Bacillales</taxon>
        <taxon>Bacillaceae</taxon>
        <taxon>Lysinibacillus</taxon>
    </lineage>
</organism>
<dbReference type="SMART" id="SM00530">
    <property type="entry name" value="HTH_XRE"/>
    <property type="match status" value="1"/>
</dbReference>
<dbReference type="InterPro" id="IPR001387">
    <property type="entry name" value="Cro/C1-type_HTH"/>
</dbReference>
<dbReference type="Proteomes" id="UP000030437">
    <property type="component" value="Unassembled WGS sequence"/>
</dbReference>
<dbReference type="eggNOG" id="COG1476">
    <property type="taxonomic scope" value="Bacteria"/>
</dbReference>
<name>A0A0A3IWE1_9BACI</name>
<gene>
    <name evidence="3" type="ORF">CD32_03995</name>
</gene>
<proteinExistence type="predicted"/>
<evidence type="ECO:0000256" key="1">
    <source>
        <dbReference type="ARBA" id="ARBA00023125"/>
    </source>
</evidence>
<dbReference type="PANTHER" id="PTHR46558">
    <property type="entry name" value="TRACRIPTIONAL REGULATORY PROTEIN-RELATED-RELATED"/>
    <property type="match status" value="1"/>
</dbReference>
<evidence type="ECO:0000313" key="3">
    <source>
        <dbReference type="EMBL" id="KGR87198.1"/>
    </source>
</evidence>
<sequence length="372" mass="43014">MKNLQFSTVIANRRKEMGLKQDQVAQYIGVSRAAVSKWEKGLSYPDITLLPKLATYFNISIDALLGYEPQMTKERIGKTYAYLTKRFSEQAFEEVQKEIEQLLAEYYSCFPFVLKMAQLYLNYHPQASDQEQVLNRILELSERVKEYSGDHLLVNEAVMFEAYVKLAQGKPAEVLEILGENVYVELGADQLIATAHQMLGDVKKAKEILQVSHYQHVITTIGTAAESLHLEVLGEAHFDEIVHRMQEMIRLFQVEQLNANTALVFYLKAAMGYAMQNRTEKALEMIECYCHTCYRLEFPLRLQGDSYFYLLSDWIEDKIQMCGQAPRDDLSIKKDLVKTMANNPAFESLYEHPMYKSLMSNLKHHLQIEEEM</sequence>
<keyword evidence="4" id="KW-1185">Reference proteome</keyword>
<dbReference type="EMBL" id="JPVP01000048">
    <property type="protein sequence ID" value="KGR87198.1"/>
    <property type="molecule type" value="Genomic_DNA"/>
</dbReference>
<evidence type="ECO:0000313" key="4">
    <source>
        <dbReference type="Proteomes" id="UP000030437"/>
    </source>
</evidence>
<dbReference type="RefSeq" id="WP_036151525.1">
    <property type="nucleotide sequence ID" value="NZ_AVCX01000015.1"/>
</dbReference>
<dbReference type="PROSITE" id="PS50943">
    <property type="entry name" value="HTH_CROC1"/>
    <property type="match status" value="1"/>
</dbReference>
<dbReference type="SUPFAM" id="SSF47413">
    <property type="entry name" value="lambda repressor-like DNA-binding domains"/>
    <property type="match status" value="1"/>
</dbReference>
<protein>
    <submittedName>
        <fullName evidence="3">Transcriptional regulator</fullName>
    </submittedName>
</protein>
<accession>A0A0A3IWE1</accession>
<dbReference type="AlphaFoldDB" id="A0A0A3IWE1"/>
<dbReference type="OrthoDB" id="9812495at2"/>
<dbReference type="PANTHER" id="PTHR46558:SF11">
    <property type="entry name" value="HTH-TYPE TRANSCRIPTIONAL REGULATOR XRE"/>
    <property type="match status" value="1"/>
</dbReference>
<dbReference type="STRING" id="1220589.CD32_03995"/>
<dbReference type="Pfam" id="PF01381">
    <property type="entry name" value="HTH_3"/>
    <property type="match status" value="1"/>
</dbReference>
<dbReference type="Gene3D" id="1.10.260.40">
    <property type="entry name" value="lambda repressor-like DNA-binding domains"/>
    <property type="match status" value="1"/>
</dbReference>
<dbReference type="InterPro" id="IPR010982">
    <property type="entry name" value="Lambda_DNA-bd_dom_sf"/>
</dbReference>
<dbReference type="GO" id="GO:0003677">
    <property type="term" value="F:DNA binding"/>
    <property type="evidence" value="ECO:0007669"/>
    <property type="project" value="UniProtKB-KW"/>
</dbReference>